<feature type="domain" description="FANCL UBC-like" evidence="2">
    <location>
        <begin position="113"/>
        <end position="200"/>
    </location>
</feature>
<keyword evidence="5" id="KW-1185">Reference proteome</keyword>
<dbReference type="GO" id="GO:0006513">
    <property type="term" value="P:protein monoubiquitination"/>
    <property type="evidence" value="ECO:0007669"/>
    <property type="project" value="TreeGrafter"/>
</dbReference>
<dbReference type="GO" id="GO:0061630">
    <property type="term" value="F:ubiquitin protein ligase activity"/>
    <property type="evidence" value="ECO:0007669"/>
    <property type="project" value="TreeGrafter"/>
</dbReference>
<reference evidence="4 5" key="1">
    <citation type="journal article" date="2015" name="Genome Biol. Evol.">
        <title>Comparative Genomics of a Bacterivorous Green Alga Reveals Evolutionary Causalities and Consequences of Phago-Mixotrophic Mode of Nutrition.</title>
        <authorList>
            <person name="Burns J.A."/>
            <person name="Paasch A."/>
            <person name="Narechania A."/>
            <person name="Kim E."/>
        </authorList>
    </citation>
    <scope>NUCLEOTIDE SEQUENCE [LARGE SCALE GENOMIC DNA]</scope>
    <source>
        <strain evidence="4 5">PLY_AMNH</strain>
    </source>
</reference>
<name>A0AAE0EVX0_9CHLO</name>
<dbReference type="GO" id="GO:0036297">
    <property type="term" value="P:interstrand cross-link repair"/>
    <property type="evidence" value="ECO:0007669"/>
    <property type="project" value="InterPro"/>
</dbReference>
<evidence type="ECO:0000313" key="5">
    <source>
        <dbReference type="Proteomes" id="UP001190700"/>
    </source>
</evidence>
<comment type="caution">
    <text evidence="4">The sequence shown here is derived from an EMBL/GenBank/DDBJ whole genome shotgun (WGS) entry which is preliminary data.</text>
</comment>
<dbReference type="CDD" id="cd23832">
    <property type="entry name" value="DRWD-C_FANCL"/>
    <property type="match status" value="1"/>
</dbReference>
<dbReference type="PANTHER" id="PTHR13206">
    <property type="entry name" value="UBIQUITIN LIGASE PROTEIN PHF9 FANCONI ANEMIA GROUP L PROTEIN"/>
    <property type="match status" value="1"/>
</dbReference>
<dbReference type="GO" id="GO:0043240">
    <property type="term" value="C:Fanconi anaemia nuclear complex"/>
    <property type="evidence" value="ECO:0007669"/>
    <property type="project" value="InterPro"/>
</dbReference>
<dbReference type="CDD" id="cd23786">
    <property type="entry name" value="ELF_FANCL"/>
    <property type="match status" value="1"/>
</dbReference>
<evidence type="ECO:0000259" key="1">
    <source>
        <dbReference type="Pfam" id="PF09765"/>
    </source>
</evidence>
<dbReference type="Pfam" id="PF09765">
    <property type="entry name" value="FANCL_d1"/>
    <property type="match status" value="1"/>
</dbReference>
<dbReference type="Pfam" id="PF18890">
    <property type="entry name" value="FANCL_d2"/>
    <property type="match status" value="1"/>
</dbReference>
<accession>A0AAE0EVX0</accession>
<dbReference type="CDD" id="cd23831">
    <property type="entry name" value="DRWD-N_FANCL"/>
    <property type="match status" value="1"/>
</dbReference>
<dbReference type="EMBL" id="LGRX02033149">
    <property type="protein sequence ID" value="KAK3242631.1"/>
    <property type="molecule type" value="Genomic_DNA"/>
</dbReference>
<organism evidence="4 5">
    <name type="scientific">Cymbomonas tetramitiformis</name>
    <dbReference type="NCBI Taxonomy" id="36881"/>
    <lineage>
        <taxon>Eukaryota</taxon>
        <taxon>Viridiplantae</taxon>
        <taxon>Chlorophyta</taxon>
        <taxon>Pyramimonadophyceae</taxon>
        <taxon>Pyramimonadales</taxon>
        <taxon>Pyramimonadaceae</taxon>
        <taxon>Cymbomonas</taxon>
    </lineage>
</organism>
<proteinExistence type="predicted"/>
<dbReference type="Pfam" id="PF18891">
    <property type="entry name" value="FANCL_d3"/>
    <property type="match status" value="1"/>
</dbReference>
<sequence>MFADMPVEFPLILPACENFSAYHGYLKLTDTEGQSHEYWVRIDSLPDSASLSLRGARFSCDDELRKLLANLHGDVVQARLADSPTLENFLQELQEVAGRLLRAQPPPALPPPAFYSTLVTQLDAVGWESLESLSKDLSTLRLRCKDAANRVHLLELHLPPTYPLAPPTAVADLPEALPLRWQPEAGLKGALDQFRAFLEGFQDLWNCLDDLDANAWVLEPATRSRSSTFRRVALGGHASLALYIAARAPRHPPECRYLGAESVVQPLRSRMLKHLPQWRNDWLLRQNLEGGLGMQLPTAQTSHHEDLNADCAICYSYLLRTCCPASQSPFQASEPGPECPHGEPIRLWHPSGCVSRAAEAQI</sequence>
<dbReference type="InterPro" id="IPR026848">
    <property type="entry name" value="Fancl"/>
</dbReference>
<dbReference type="Gene3D" id="3.10.110.20">
    <property type="entry name" value="RWD domain-like"/>
    <property type="match status" value="1"/>
</dbReference>
<evidence type="ECO:0000259" key="3">
    <source>
        <dbReference type="Pfam" id="PF18891"/>
    </source>
</evidence>
<dbReference type="InterPro" id="IPR019162">
    <property type="entry name" value="FancL_WD-rpt_cont_dom"/>
</dbReference>
<dbReference type="InterPro" id="IPR016135">
    <property type="entry name" value="UBQ-conjugating_enzyme/RWD"/>
</dbReference>
<dbReference type="AlphaFoldDB" id="A0AAE0EVX0"/>
<dbReference type="InterPro" id="IPR043898">
    <property type="entry name" value="FANCL_d2"/>
</dbReference>
<evidence type="ECO:0000313" key="4">
    <source>
        <dbReference type="EMBL" id="KAK3242631.1"/>
    </source>
</evidence>
<dbReference type="InterPro" id="IPR043003">
    <property type="entry name" value="FANCL_d3_sf"/>
</dbReference>
<evidence type="ECO:0000259" key="2">
    <source>
        <dbReference type="Pfam" id="PF18890"/>
    </source>
</evidence>
<dbReference type="PANTHER" id="PTHR13206:SF0">
    <property type="entry name" value="E3 UBIQUITIN-PROTEIN LIGASE FANCL"/>
    <property type="match status" value="1"/>
</dbReference>
<dbReference type="InterPro" id="IPR044037">
    <property type="entry name" value="FANCL_d3"/>
</dbReference>
<feature type="domain" description="FANCL UBC-like" evidence="3">
    <location>
        <begin position="204"/>
        <end position="298"/>
    </location>
</feature>
<feature type="domain" description="Fanconi anemia complex subunit FancL WD-repeat containing" evidence="1">
    <location>
        <begin position="8"/>
        <end position="96"/>
    </location>
</feature>
<protein>
    <submittedName>
        <fullName evidence="4">Uncharacterized protein</fullName>
    </submittedName>
</protein>
<dbReference type="Gene3D" id="3.10.110.10">
    <property type="entry name" value="Ubiquitin Conjugating Enzyme"/>
    <property type="match status" value="1"/>
</dbReference>
<dbReference type="Proteomes" id="UP001190700">
    <property type="component" value="Unassembled WGS sequence"/>
</dbReference>
<gene>
    <name evidence="4" type="ORF">CYMTET_47695</name>
</gene>